<dbReference type="CDD" id="cd07103">
    <property type="entry name" value="ALDH_F5_SSADH_GabD"/>
    <property type="match status" value="1"/>
</dbReference>
<organism evidence="5 7">
    <name type="scientific">Nocardia albiluteola</name>
    <dbReference type="NCBI Taxonomy" id="2842303"/>
    <lineage>
        <taxon>Bacteria</taxon>
        <taxon>Bacillati</taxon>
        <taxon>Actinomycetota</taxon>
        <taxon>Actinomycetes</taxon>
        <taxon>Mycobacteriales</taxon>
        <taxon>Nocardiaceae</taxon>
        <taxon>Nocardia</taxon>
    </lineage>
</organism>
<keyword evidence="1 3" id="KW-0560">Oxidoreductase</keyword>
<dbReference type="EMBL" id="JAHKNI010000011">
    <property type="protein sequence ID" value="MBU3065697.1"/>
    <property type="molecule type" value="Genomic_DNA"/>
</dbReference>
<dbReference type="InterPro" id="IPR015590">
    <property type="entry name" value="Aldehyde_DH_dom"/>
</dbReference>
<comment type="caution">
    <text evidence="5">The sequence shown here is derived from an EMBL/GenBank/DDBJ whole genome shotgun (WGS) entry which is preliminary data.</text>
</comment>
<dbReference type="PROSITE" id="PS00070">
    <property type="entry name" value="ALDEHYDE_DEHYDR_CYS"/>
    <property type="match status" value="1"/>
</dbReference>
<accession>A0ABS6AWR8</accession>
<dbReference type="InterPro" id="IPR016160">
    <property type="entry name" value="Ald_DH_CS_CYS"/>
</dbReference>
<protein>
    <submittedName>
        <fullName evidence="5">NAD-dependent succinate-semialdehyde dehydrogenase</fullName>
    </submittedName>
</protein>
<evidence type="ECO:0000313" key="5">
    <source>
        <dbReference type="EMBL" id="MBU3062469.1"/>
    </source>
</evidence>
<dbReference type="InterPro" id="IPR016163">
    <property type="entry name" value="Ald_DH_C"/>
</dbReference>
<name>A0ABS6AWR8_9NOCA</name>
<keyword evidence="7" id="KW-1185">Reference proteome</keyword>
<sequence>MEMTSTVVVPQDRALIDGKFVGSDSGATFPVTDPATGRVLAEVPQMGEAETRRAIEAAQAAQPAWAERTARDRSKILDRWAALLTEKSEELAVLLSAENGKPLSDSRAEVAYAIGFVDFFAAEARRVYGETIPAHRTDTRILVLKQPVGVVGAITPWNFPAAMVTRKSAPAIAAGCAVVLKPAEQTPLCALAIAELAVEAGVPAGVLNIVTGDDAAAPTIGGELCANPVVRQLTFTGSTEVGRILAAQCAPTVKRMTLELGGNAAFVVFEDADLDAAVEGAITAKFRHGGQSCVGANRFFVHDAVYEDFAHRFAERAAALRVAPYTDPDSNLGPLIDTQGFEKVRAHVADALAHGARLLAGGHALEGTFHEATVLADVTIDMLISHEETFGPVAGLFRFGTEAEVIDAVNNTEYGLASYFYTRDNSRAWRVGEAIEAGMIGVNTGFISVESVPFGGVKQSGMGREGSHHGIEEFLEMKYLALGGI</sequence>
<dbReference type="Proteomes" id="UP000733379">
    <property type="component" value="Unassembled WGS sequence"/>
</dbReference>
<dbReference type="InterPro" id="IPR050740">
    <property type="entry name" value="Aldehyde_DH_Superfamily"/>
</dbReference>
<dbReference type="InterPro" id="IPR016161">
    <property type="entry name" value="Ald_DH/histidinol_DH"/>
</dbReference>
<feature type="domain" description="Aldehyde dehydrogenase" evidence="4">
    <location>
        <begin position="21"/>
        <end position="479"/>
    </location>
</feature>
<evidence type="ECO:0000256" key="3">
    <source>
        <dbReference type="RuleBase" id="RU003345"/>
    </source>
</evidence>
<evidence type="ECO:0000313" key="7">
    <source>
        <dbReference type="Proteomes" id="UP000733379"/>
    </source>
</evidence>
<proteinExistence type="inferred from homology"/>
<evidence type="ECO:0000256" key="1">
    <source>
        <dbReference type="ARBA" id="ARBA00023002"/>
    </source>
</evidence>
<reference evidence="5 7" key="1">
    <citation type="submission" date="2021-06" db="EMBL/GenBank/DDBJ databases">
        <title>Actinomycetes sequencing.</title>
        <authorList>
            <person name="Shan Q."/>
        </authorList>
    </citation>
    <scope>NUCLEOTIDE SEQUENCE [LARGE SCALE GENOMIC DNA]</scope>
    <source>
        <strain evidence="5 7">NEAU-G5</strain>
    </source>
</reference>
<dbReference type="PANTHER" id="PTHR43353">
    <property type="entry name" value="SUCCINATE-SEMIALDEHYDE DEHYDROGENASE, MITOCHONDRIAL"/>
    <property type="match status" value="1"/>
</dbReference>
<gene>
    <name evidence="5" type="ORF">KO481_13170</name>
    <name evidence="6" type="ORF">KO481_29740</name>
</gene>
<evidence type="ECO:0000259" key="4">
    <source>
        <dbReference type="Pfam" id="PF00171"/>
    </source>
</evidence>
<dbReference type="PROSITE" id="PS00687">
    <property type="entry name" value="ALDEHYDE_DEHYDR_GLU"/>
    <property type="match status" value="1"/>
</dbReference>
<dbReference type="Gene3D" id="3.40.309.10">
    <property type="entry name" value="Aldehyde Dehydrogenase, Chain A, domain 2"/>
    <property type="match status" value="1"/>
</dbReference>
<evidence type="ECO:0000256" key="2">
    <source>
        <dbReference type="PROSITE-ProRule" id="PRU10007"/>
    </source>
</evidence>
<dbReference type="Gene3D" id="3.40.605.10">
    <property type="entry name" value="Aldehyde Dehydrogenase, Chain A, domain 1"/>
    <property type="match status" value="1"/>
</dbReference>
<feature type="active site" evidence="2">
    <location>
        <position position="259"/>
    </location>
</feature>
<dbReference type="PANTHER" id="PTHR43353:SF5">
    <property type="entry name" value="SUCCINATE-SEMIALDEHYDE DEHYDROGENASE, MITOCHONDRIAL"/>
    <property type="match status" value="1"/>
</dbReference>
<comment type="similarity">
    <text evidence="3">Belongs to the aldehyde dehydrogenase family.</text>
</comment>
<dbReference type="InterPro" id="IPR016162">
    <property type="entry name" value="Ald_DH_N"/>
</dbReference>
<evidence type="ECO:0000313" key="6">
    <source>
        <dbReference type="EMBL" id="MBU3065697.1"/>
    </source>
</evidence>
<dbReference type="InterPro" id="IPR029510">
    <property type="entry name" value="Ald_DH_CS_GLU"/>
</dbReference>
<dbReference type="Pfam" id="PF00171">
    <property type="entry name" value="Aldedh"/>
    <property type="match status" value="1"/>
</dbReference>
<dbReference type="EMBL" id="JAHKNI010000004">
    <property type="protein sequence ID" value="MBU3062469.1"/>
    <property type="molecule type" value="Genomic_DNA"/>
</dbReference>
<dbReference type="SUPFAM" id="SSF53720">
    <property type="entry name" value="ALDH-like"/>
    <property type="match status" value="1"/>
</dbReference>